<protein>
    <recommendedName>
        <fullName evidence="3">non-specific serine/threonine protein kinase</fullName>
        <ecNumber evidence="3">2.7.11.1</ecNumber>
    </recommendedName>
</protein>
<dbReference type="SUPFAM" id="SSF56112">
    <property type="entry name" value="Protein kinase-like (PK-like)"/>
    <property type="match status" value="1"/>
</dbReference>
<proteinExistence type="inferred from homology"/>
<dbReference type="FunFam" id="3.80.10.10:FF:000400">
    <property type="entry name" value="Nuclear pore complex protein NUP107"/>
    <property type="match status" value="1"/>
</dbReference>
<dbReference type="InterPro" id="IPR008271">
    <property type="entry name" value="Ser/Thr_kinase_AS"/>
</dbReference>
<keyword evidence="4" id="KW-1003">Cell membrane</keyword>
<evidence type="ECO:0000256" key="6">
    <source>
        <dbReference type="ARBA" id="ARBA00022614"/>
    </source>
</evidence>
<dbReference type="PANTHER" id="PTHR48006:SF102">
    <property type="entry name" value="LEUCINE-RICH REPEAT-CONTAINING PROTEIN DDB_G0281931-RELATED"/>
    <property type="match status" value="1"/>
</dbReference>
<dbReference type="Pfam" id="PF00069">
    <property type="entry name" value="Pkinase"/>
    <property type="match status" value="1"/>
</dbReference>
<dbReference type="EC" id="2.7.11.1" evidence="3"/>
<dbReference type="GO" id="GO:0009742">
    <property type="term" value="P:brassinosteroid mediated signaling pathway"/>
    <property type="evidence" value="ECO:0007669"/>
    <property type="project" value="UniProtKB-ARBA"/>
</dbReference>
<comment type="caution">
    <text evidence="23">The sequence shown here is derived from an EMBL/GenBank/DDBJ whole genome shotgun (WGS) entry which is preliminary data.</text>
</comment>
<evidence type="ECO:0000313" key="24">
    <source>
        <dbReference type="Proteomes" id="UP000324897"/>
    </source>
</evidence>
<keyword evidence="6" id="KW-0433">Leucine-rich repeat</keyword>
<dbReference type="InterPro" id="IPR000719">
    <property type="entry name" value="Prot_kinase_dom"/>
</dbReference>
<keyword evidence="17" id="KW-0325">Glycoprotein</keyword>
<dbReference type="FunFam" id="3.30.200.20:FF:000015">
    <property type="entry name" value="Somatic embryogenesis receptor kinase 1"/>
    <property type="match status" value="1"/>
</dbReference>
<keyword evidence="5" id="KW-0723">Serine/threonine-protein kinase</keyword>
<keyword evidence="16" id="KW-0675">Receptor</keyword>
<evidence type="ECO:0000313" key="23">
    <source>
        <dbReference type="EMBL" id="TVU19046.1"/>
    </source>
</evidence>
<keyword evidence="15 21" id="KW-0472">Membrane</keyword>
<feature type="transmembrane region" description="Helical" evidence="21">
    <location>
        <begin position="239"/>
        <end position="262"/>
    </location>
</feature>
<keyword evidence="7" id="KW-0808">Transferase</keyword>
<dbReference type="SUPFAM" id="SSF52058">
    <property type="entry name" value="L domain-like"/>
    <property type="match status" value="1"/>
</dbReference>
<keyword evidence="9" id="KW-0732">Signal</keyword>
<dbReference type="InterPro" id="IPR032675">
    <property type="entry name" value="LRR_dom_sf"/>
</dbReference>
<dbReference type="Proteomes" id="UP000324897">
    <property type="component" value="Chromosome 7"/>
</dbReference>
<evidence type="ECO:0000256" key="8">
    <source>
        <dbReference type="ARBA" id="ARBA00022692"/>
    </source>
</evidence>
<evidence type="ECO:0000256" key="13">
    <source>
        <dbReference type="ARBA" id="ARBA00022840"/>
    </source>
</evidence>
<keyword evidence="11 20" id="KW-0547">Nucleotide-binding</keyword>
<dbReference type="PROSITE" id="PS50011">
    <property type="entry name" value="PROTEIN_KINASE_DOM"/>
    <property type="match status" value="1"/>
</dbReference>
<dbReference type="PROSITE" id="PS00107">
    <property type="entry name" value="PROTEIN_KINASE_ATP"/>
    <property type="match status" value="1"/>
</dbReference>
<dbReference type="Gene3D" id="1.10.510.10">
    <property type="entry name" value="Transferase(Phosphotransferase) domain 1"/>
    <property type="match status" value="1"/>
</dbReference>
<evidence type="ECO:0000256" key="20">
    <source>
        <dbReference type="PROSITE-ProRule" id="PRU10141"/>
    </source>
</evidence>
<evidence type="ECO:0000256" key="9">
    <source>
        <dbReference type="ARBA" id="ARBA00022729"/>
    </source>
</evidence>
<dbReference type="SMART" id="SM00220">
    <property type="entry name" value="S_TKc"/>
    <property type="match status" value="1"/>
</dbReference>
<dbReference type="PROSITE" id="PS00108">
    <property type="entry name" value="PROTEIN_KINASE_ST"/>
    <property type="match status" value="1"/>
</dbReference>
<dbReference type="GO" id="GO:0004674">
    <property type="term" value="F:protein serine/threonine kinase activity"/>
    <property type="evidence" value="ECO:0007669"/>
    <property type="project" value="UniProtKB-KW"/>
</dbReference>
<keyword evidence="10" id="KW-0677">Repeat</keyword>
<evidence type="ECO:0000256" key="4">
    <source>
        <dbReference type="ARBA" id="ARBA00022475"/>
    </source>
</evidence>
<dbReference type="Gramene" id="TVU19046">
    <property type="protein sequence ID" value="TVU19046"/>
    <property type="gene ID" value="EJB05_35174"/>
</dbReference>
<evidence type="ECO:0000256" key="14">
    <source>
        <dbReference type="ARBA" id="ARBA00022989"/>
    </source>
</evidence>
<feature type="domain" description="Protein kinase" evidence="22">
    <location>
        <begin position="309"/>
        <end position="585"/>
    </location>
</feature>
<evidence type="ECO:0000256" key="2">
    <source>
        <dbReference type="ARBA" id="ARBA00008684"/>
    </source>
</evidence>
<dbReference type="FunFam" id="1.10.510.10:FF:000016">
    <property type="entry name" value="Somatic embryogenesis receptor-like kinase 1"/>
    <property type="match status" value="1"/>
</dbReference>
<comment type="similarity">
    <text evidence="2">Belongs to the protein kinase superfamily. Ser/Thr protein kinase family.</text>
</comment>
<reference evidence="23 24" key="1">
    <citation type="journal article" date="2019" name="Sci. Rep.">
        <title>A high-quality genome of Eragrostis curvula grass provides insights into Poaceae evolution and supports new strategies to enhance forage quality.</title>
        <authorList>
            <person name="Carballo J."/>
            <person name="Santos B.A.C.M."/>
            <person name="Zappacosta D."/>
            <person name="Garbus I."/>
            <person name="Selva J.P."/>
            <person name="Gallo C.A."/>
            <person name="Diaz A."/>
            <person name="Albertini E."/>
            <person name="Caccamo M."/>
            <person name="Echenique V."/>
        </authorList>
    </citation>
    <scope>NUCLEOTIDE SEQUENCE [LARGE SCALE GENOMIC DNA]</scope>
    <source>
        <strain evidence="24">cv. Victoria</strain>
        <tissue evidence="23">Leaf</tissue>
    </source>
</reference>
<evidence type="ECO:0000256" key="18">
    <source>
        <dbReference type="ARBA" id="ARBA00047899"/>
    </source>
</evidence>
<evidence type="ECO:0000256" key="17">
    <source>
        <dbReference type="ARBA" id="ARBA00023180"/>
    </source>
</evidence>
<feature type="non-terminal residue" evidence="23">
    <location>
        <position position="1"/>
    </location>
</feature>
<dbReference type="InterPro" id="IPR017441">
    <property type="entry name" value="Protein_kinase_ATP_BS"/>
</dbReference>
<dbReference type="GO" id="GO:0005524">
    <property type="term" value="F:ATP binding"/>
    <property type="evidence" value="ECO:0007669"/>
    <property type="project" value="UniProtKB-UniRule"/>
</dbReference>
<keyword evidence="14 21" id="KW-1133">Transmembrane helix</keyword>
<sequence length="628" mass="69504">MEPPFVWKLLGVGCHRKRKLELLSIILLVTSLLPFSASDLQGDVLYDMKLKLEATGSNRLSDWTVTDVPGCLFSYVTCDINNNVVEVKLASMGFTGVLSPRIGELEYLSALSMPGNKITGGIPDQFGNLSRLTRLDLEGNLLAGGIPTTLGRLSNLQSLLLSQNNLSGSIPDTLASISSLTDIQLADNNLSGQVPIHLVNKGSFFHSFSGNNNLTCGANVHYSCASSLPSQGLSRGSKIGIVIGTVGGVLGLLIMGALFMLLKGWRISHLCEFFANVLGTLPSGYNRRTTFGQLRKFAFQELDITTDNFSERNVLGQGGFGKIYKGTLPDGTTIAIKRLNDCRSPVGEATFLREVELISVAVHRNLLRLIGFCTTETERLLVYPFMRNLSVAYHLREFKPGEPILDWSARKRVARGTAYGLEYLHEHCDPKIIHRDVKAHNVLLDEDFEPVIGDFGLARLVDIRTTSVTTKVCGTVGHIAPEYWTTGKASERTDIYGYGMMVLELVTGKRVVDLPAGEEGLVLDHFKRLQREGNLGTIVDCNLNSNYDEQEVEMMIQIALLCTEQYPKDRPSMSEVVRLLDGEGLAERWEECQQAVRSREENLWMPQRYDCGQESRYVQEAIELSDGR</sequence>
<dbReference type="Pfam" id="PF08263">
    <property type="entry name" value="LRRNT_2"/>
    <property type="match status" value="1"/>
</dbReference>
<dbReference type="Gene3D" id="3.80.10.10">
    <property type="entry name" value="Ribonuclease Inhibitor"/>
    <property type="match status" value="1"/>
</dbReference>
<dbReference type="GO" id="GO:0005886">
    <property type="term" value="C:plasma membrane"/>
    <property type="evidence" value="ECO:0007669"/>
    <property type="project" value="UniProtKB-SubCell"/>
</dbReference>
<dbReference type="InterPro" id="IPR001611">
    <property type="entry name" value="Leu-rich_rpt"/>
</dbReference>
<comment type="subcellular location">
    <subcellularLocation>
        <location evidence="1">Cell membrane</location>
        <topology evidence="1">Single-pass membrane protein</topology>
    </subcellularLocation>
</comment>
<evidence type="ECO:0000256" key="16">
    <source>
        <dbReference type="ARBA" id="ARBA00023170"/>
    </source>
</evidence>
<keyword evidence="12" id="KW-0418">Kinase</keyword>
<evidence type="ECO:0000256" key="10">
    <source>
        <dbReference type="ARBA" id="ARBA00022737"/>
    </source>
</evidence>
<name>A0A5J9U636_9POAL</name>
<evidence type="ECO:0000256" key="3">
    <source>
        <dbReference type="ARBA" id="ARBA00012513"/>
    </source>
</evidence>
<evidence type="ECO:0000256" key="7">
    <source>
        <dbReference type="ARBA" id="ARBA00022679"/>
    </source>
</evidence>
<gene>
    <name evidence="23" type="ORF">EJB05_35174</name>
</gene>
<dbReference type="AlphaFoldDB" id="A0A5J9U636"/>
<feature type="binding site" evidence="20">
    <location>
        <position position="337"/>
    </location>
    <ligand>
        <name>ATP</name>
        <dbReference type="ChEBI" id="CHEBI:30616"/>
    </ligand>
</feature>
<evidence type="ECO:0000256" key="19">
    <source>
        <dbReference type="ARBA" id="ARBA00048679"/>
    </source>
</evidence>
<accession>A0A5J9U636</accession>
<dbReference type="EMBL" id="RWGY01000029">
    <property type="protein sequence ID" value="TVU19046.1"/>
    <property type="molecule type" value="Genomic_DNA"/>
</dbReference>
<dbReference type="PANTHER" id="PTHR48006">
    <property type="entry name" value="LEUCINE-RICH REPEAT-CONTAINING PROTEIN DDB_G0281931-RELATED"/>
    <property type="match status" value="1"/>
</dbReference>
<organism evidence="23 24">
    <name type="scientific">Eragrostis curvula</name>
    <name type="common">weeping love grass</name>
    <dbReference type="NCBI Taxonomy" id="38414"/>
    <lineage>
        <taxon>Eukaryota</taxon>
        <taxon>Viridiplantae</taxon>
        <taxon>Streptophyta</taxon>
        <taxon>Embryophyta</taxon>
        <taxon>Tracheophyta</taxon>
        <taxon>Spermatophyta</taxon>
        <taxon>Magnoliopsida</taxon>
        <taxon>Liliopsida</taxon>
        <taxon>Poales</taxon>
        <taxon>Poaceae</taxon>
        <taxon>PACMAD clade</taxon>
        <taxon>Chloridoideae</taxon>
        <taxon>Eragrostideae</taxon>
        <taxon>Eragrostidinae</taxon>
        <taxon>Eragrostis</taxon>
    </lineage>
</organism>
<evidence type="ECO:0000256" key="21">
    <source>
        <dbReference type="SAM" id="Phobius"/>
    </source>
</evidence>
<dbReference type="Pfam" id="PF00560">
    <property type="entry name" value="LRR_1"/>
    <property type="match status" value="2"/>
</dbReference>
<keyword evidence="24" id="KW-1185">Reference proteome</keyword>
<evidence type="ECO:0000259" key="22">
    <source>
        <dbReference type="PROSITE" id="PS50011"/>
    </source>
</evidence>
<evidence type="ECO:0000256" key="15">
    <source>
        <dbReference type="ARBA" id="ARBA00023136"/>
    </source>
</evidence>
<dbReference type="OrthoDB" id="4062651at2759"/>
<evidence type="ECO:0000256" key="11">
    <source>
        <dbReference type="ARBA" id="ARBA00022741"/>
    </source>
</evidence>
<dbReference type="InterPro" id="IPR011009">
    <property type="entry name" value="Kinase-like_dom_sf"/>
</dbReference>
<dbReference type="Gene3D" id="3.30.200.20">
    <property type="entry name" value="Phosphorylase Kinase, domain 1"/>
    <property type="match status" value="1"/>
</dbReference>
<evidence type="ECO:0000256" key="12">
    <source>
        <dbReference type="ARBA" id="ARBA00022777"/>
    </source>
</evidence>
<comment type="catalytic activity">
    <reaction evidence="18">
        <text>L-threonyl-[protein] + ATP = O-phospho-L-threonyl-[protein] + ADP + H(+)</text>
        <dbReference type="Rhea" id="RHEA:46608"/>
        <dbReference type="Rhea" id="RHEA-COMP:11060"/>
        <dbReference type="Rhea" id="RHEA-COMP:11605"/>
        <dbReference type="ChEBI" id="CHEBI:15378"/>
        <dbReference type="ChEBI" id="CHEBI:30013"/>
        <dbReference type="ChEBI" id="CHEBI:30616"/>
        <dbReference type="ChEBI" id="CHEBI:61977"/>
        <dbReference type="ChEBI" id="CHEBI:456216"/>
        <dbReference type="EC" id="2.7.11.1"/>
    </reaction>
</comment>
<keyword evidence="8 21" id="KW-0812">Transmembrane</keyword>
<evidence type="ECO:0000256" key="5">
    <source>
        <dbReference type="ARBA" id="ARBA00022527"/>
    </source>
</evidence>
<evidence type="ECO:0000256" key="1">
    <source>
        <dbReference type="ARBA" id="ARBA00004162"/>
    </source>
</evidence>
<comment type="catalytic activity">
    <reaction evidence="19">
        <text>L-seryl-[protein] + ATP = O-phospho-L-seryl-[protein] + ADP + H(+)</text>
        <dbReference type="Rhea" id="RHEA:17989"/>
        <dbReference type="Rhea" id="RHEA-COMP:9863"/>
        <dbReference type="Rhea" id="RHEA-COMP:11604"/>
        <dbReference type="ChEBI" id="CHEBI:15378"/>
        <dbReference type="ChEBI" id="CHEBI:29999"/>
        <dbReference type="ChEBI" id="CHEBI:30616"/>
        <dbReference type="ChEBI" id="CHEBI:83421"/>
        <dbReference type="ChEBI" id="CHEBI:456216"/>
        <dbReference type="EC" id="2.7.11.1"/>
    </reaction>
</comment>
<dbReference type="InterPro" id="IPR013210">
    <property type="entry name" value="LRR_N_plant-typ"/>
</dbReference>
<dbReference type="InterPro" id="IPR051824">
    <property type="entry name" value="LRR_Rcpt-Like_S/T_Kinase"/>
</dbReference>
<keyword evidence="13 20" id="KW-0067">ATP-binding</keyword>